<accession>A0ABR8DMJ0</accession>
<proteinExistence type="predicted"/>
<gene>
    <name evidence="1" type="ORF">H6G97_09325</name>
</gene>
<dbReference type="EMBL" id="JACJSI010000012">
    <property type="protein sequence ID" value="MBD2529754.1"/>
    <property type="molecule type" value="Genomic_DNA"/>
</dbReference>
<sequence>MLCGEGVAVWALPVVSESSLLALASSFRKRRYVKDELASCVSDEGVFEHQGLWLDIARISCLHHCNEPLGSLLLLVLVDLECHPVAIIEHNLLTESLNRFLFIVI</sequence>
<dbReference type="Proteomes" id="UP000623440">
    <property type="component" value="Unassembled WGS sequence"/>
</dbReference>
<evidence type="ECO:0000313" key="2">
    <source>
        <dbReference type="Proteomes" id="UP000623440"/>
    </source>
</evidence>
<protein>
    <submittedName>
        <fullName evidence="1">Uncharacterized protein</fullName>
    </submittedName>
</protein>
<keyword evidence="2" id="KW-1185">Reference proteome</keyword>
<evidence type="ECO:0000313" key="1">
    <source>
        <dbReference type="EMBL" id="MBD2529754.1"/>
    </source>
</evidence>
<name>A0ABR8DMJ0_9NOSO</name>
<organism evidence="1 2">
    <name type="scientific">Nostoc flagelliforme FACHB-838</name>
    <dbReference type="NCBI Taxonomy" id="2692904"/>
    <lineage>
        <taxon>Bacteria</taxon>
        <taxon>Bacillati</taxon>
        <taxon>Cyanobacteriota</taxon>
        <taxon>Cyanophyceae</taxon>
        <taxon>Nostocales</taxon>
        <taxon>Nostocaceae</taxon>
        <taxon>Nostoc</taxon>
    </lineage>
</organism>
<reference evidence="1 2" key="1">
    <citation type="journal article" date="2020" name="ISME J.">
        <title>Comparative genomics reveals insights into cyanobacterial evolution and habitat adaptation.</title>
        <authorList>
            <person name="Chen M.Y."/>
            <person name="Teng W.K."/>
            <person name="Zhao L."/>
            <person name="Hu C.X."/>
            <person name="Zhou Y.K."/>
            <person name="Han B.P."/>
            <person name="Song L.R."/>
            <person name="Shu W.S."/>
        </authorList>
    </citation>
    <scope>NUCLEOTIDE SEQUENCE [LARGE SCALE GENOMIC DNA]</scope>
    <source>
        <strain evidence="1 2">FACHB-838</strain>
    </source>
</reference>
<comment type="caution">
    <text evidence="1">The sequence shown here is derived from an EMBL/GenBank/DDBJ whole genome shotgun (WGS) entry which is preliminary data.</text>
</comment>
<dbReference type="RefSeq" id="WP_190940326.1">
    <property type="nucleotide sequence ID" value="NZ_JACJSI010000012.1"/>
</dbReference>